<feature type="compositionally biased region" description="Polar residues" evidence="3">
    <location>
        <begin position="37"/>
        <end position="51"/>
    </location>
</feature>
<evidence type="ECO:0000256" key="3">
    <source>
        <dbReference type="SAM" id="MobiDB-lite"/>
    </source>
</evidence>
<dbReference type="Proteomes" id="UP000230233">
    <property type="component" value="Chromosome X"/>
</dbReference>
<dbReference type="GO" id="GO:0005634">
    <property type="term" value="C:nucleus"/>
    <property type="evidence" value="ECO:0007669"/>
    <property type="project" value="InterPro"/>
</dbReference>
<feature type="compositionally biased region" description="Basic and acidic residues" evidence="3">
    <location>
        <begin position="380"/>
        <end position="426"/>
    </location>
</feature>
<keyword evidence="2" id="KW-0238">DNA-binding</keyword>
<dbReference type="GO" id="GO:0003677">
    <property type="term" value="F:DNA binding"/>
    <property type="evidence" value="ECO:0007669"/>
    <property type="project" value="UniProtKB-KW"/>
</dbReference>
<evidence type="ECO:0000313" key="5">
    <source>
        <dbReference type="Proteomes" id="UP000230233"/>
    </source>
</evidence>
<dbReference type="InterPro" id="IPR017956">
    <property type="entry name" value="AT_hook_DNA-bd_motif"/>
</dbReference>
<dbReference type="GO" id="GO:0000785">
    <property type="term" value="C:chromatin"/>
    <property type="evidence" value="ECO:0007669"/>
    <property type="project" value="InterPro"/>
</dbReference>
<feature type="compositionally biased region" description="Polar residues" evidence="3">
    <location>
        <begin position="133"/>
        <end position="144"/>
    </location>
</feature>
<dbReference type="GO" id="GO:0006355">
    <property type="term" value="P:regulation of DNA-templated transcription"/>
    <property type="evidence" value="ECO:0007669"/>
    <property type="project" value="InterPro"/>
</dbReference>
<comment type="caution">
    <text evidence="4">The sequence shown here is derived from an EMBL/GenBank/DDBJ whole genome shotgun (WGS) entry which is preliminary data.</text>
</comment>
<feature type="compositionally biased region" description="Low complexity" evidence="3">
    <location>
        <begin position="72"/>
        <end position="84"/>
    </location>
</feature>
<dbReference type="SMART" id="SM00384">
    <property type="entry name" value="AT_hook"/>
    <property type="match status" value="7"/>
</dbReference>
<dbReference type="AlphaFoldDB" id="A0A2G5SK14"/>
<feature type="compositionally biased region" description="Basic and acidic residues" evidence="3">
    <location>
        <begin position="109"/>
        <end position="118"/>
    </location>
</feature>
<evidence type="ECO:0000313" key="4">
    <source>
        <dbReference type="EMBL" id="PIC15444.1"/>
    </source>
</evidence>
<name>A0A2G5SK14_9PELO</name>
<reference evidence="5" key="1">
    <citation type="submission" date="2017-10" db="EMBL/GenBank/DDBJ databases">
        <title>Rapid genome shrinkage in a self-fertile nematode reveals novel sperm competition proteins.</title>
        <authorList>
            <person name="Yin D."/>
            <person name="Schwarz E.M."/>
            <person name="Thomas C.G."/>
            <person name="Felde R.L."/>
            <person name="Korf I.F."/>
            <person name="Cutter A.D."/>
            <person name="Schartner C.M."/>
            <person name="Ralston E.J."/>
            <person name="Meyer B.J."/>
            <person name="Haag E.S."/>
        </authorList>
    </citation>
    <scope>NUCLEOTIDE SEQUENCE [LARGE SCALE GENOMIC DNA]</scope>
    <source>
        <strain evidence="5">JU1422</strain>
    </source>
</reference>
<dbReference type="PRINTS" id="PR00929">
    <property type="entry name" value="ATHOOK"/>
</dbReference>
<keyword evidence="5" id="KW-1185">Reference proteome</keyword>
<dbReference type="InterPro" id="IPR000116">
    <property type="entry name" value="HMGA"/>
</dbReference>
<gene>
    <name evidence="4" type="primary">Cnig_chr_X.g22416</name>
    <name evidence="4" type="ORF">B9Z55_022416</name>
</gene>
<feature type="compositionally biased region" description="Acidic residues" evidence="3">
    <location>
        <begin position="204"/>
        <end position="241"/>
    </location>
</feature>
<sequence>MSKDALPVLNEHPATLAELTRESTSQADNINDKPDTVANNIDSSHGMVSSGENHDGESLPKRPRGRPKKENTTNSELETATEASETSERRSSRTVKPTTRRLQADEDDSLKKAQKERAATGTKNPVGRPRKQAASSKPSISQEVVNDGIKKTVQGKNPVGRPRKSVQSFVPNVNKEEPKRRGRPKKRKYDGTVLPDDMEKVWDEEVAEEFEADNDVEDTDETDTEVDEQESDGDSETDTAESSEVPESRSRRTVKLTVRRQEAESYASWKKQQKERSMIKKPVGRPRKQTTQSSSTQNLTKLTSPFKQKTVPAKNPVGRPPKTRKDSQSVKTSGQNNKKEEAKPRGRPRKWARAETEQQDDVEAEYEFENEDTTVNVTNDKLDKKDVEPTHKNGKDAEQRETEVEGQQKEEKENESRRGCTDKPDTRLLFTPEVFPDLAEREKNPESKSIHILPLPRPFSRDQTPFSEIYDELIDDIRKGRNCFPNAPHKPLFDFCLFCKSYRCTKDHYWYAYAINNRVIKSGKFDKDPITKESVLKLLCAFRDEHLLADSTERPVELDYRLEDYTIWHDVYKPYS</sequence>
<feature type="compositionally biased region" description="Acidic residues" evidence="3">
    <location>
        <begin position="357"/>
        <end position="372"/>
    </location>
</feature>
<feature type="region of interest" description="Disordered" evidence="3">
    <location>
        <begin position="19"/>
        <end position="426"/>
    </location>
</feature>
<dbReference type="OrthoDB" id="10423013at2759"/>
<dbReference type="EMBL" id="PDUG01000006">
    <property type="protein sequence ID" value="PIC15444.1"/>
    <property type="molecule type" value="Genomic_DNA"/>
</dbReference>
<feature type="compositionally biased region" description="Polar residues" evidence="3">
    <location>
        <begin position="298"/>
        <end position="307"/>
    </location>
</feature>
<evidence type="ECO:0000256" key="2">
    <source>
        <dbReference type="ARBA" id="ARBA00023125"/>
    </source>
</evidence>
<evidence type="ECO:0000256" key="1">
    <source>
        <dbReference type="ARBA" id="ARBA00022737"/>
    </source>
</evidence>
<keyword evidence="1" id="KW-0677">Repeat</keyword>
<protein>
    <submittedName>
        <fullName evidence="4">Uncharacterized protein</fullName>
    </submittedName>
</protein>
<accession>A0A2G5SK14</accession>
<proteinExistence type="predicted"/>
<dbReference type="PRINTS" id="PR00930">
    <property type="entry name" value="HIGHMOBLTYIY"/>
</dbReference>
<organism evidence="4 5">
    <name type="scientific">Caenorhabditis nigoni</name>
    <dbReference type="NCBI Taxonomy" id="1611254"/>
    <lineage>
        <taxon>Eukaryota</taxon>
        <taxon>Metazoa</taxon>
        <taxon>Ecdysozoa</taxon>
        <taxon>Nematoda</taxon>
        <taxon>Chromadorea</taxon>
        <taxon>Rhabditida</taxon>
        <taxon>Rhabditina</taxon>
        <taxon>Rhabditomorpha</taxon>
        <taxon>Rhabditoidea</taxon>
        <taxon>Rhabditidae</taxon>
        <taxon>Peloderinae</taxon>
        <taxon>Caenorhabditis</taxon>
    </lineage>
</organism>
<dbReference type="Pfam" id="PF02178">
    <property type="entry name" value="AT_hook"/>
    <property type="match status" value="6"/>
</dbReference>